<accession>A0A137PNA9</accession>
<gene>
    <name evidence="3" type="ORF">A3P64_07820</name>
    <name evidence="1" type="ORF">AYJ53_02875</name>
    <name evidence="2" type="ORF">GJU95_10235</name>
</gene>
<geneLocation type="plasmid" evidence="2">
    <name>unnamed</name>
</geneLocation>
<evidence type="ECO:0000313" key="5">
    <source>
        <dbReference type="Proteomes" id="UP000216448"/>
    </source>
</evidence>
<keyword evidence="2" id="KW-0614">Plasmid</keyword>
<sequence length="69" mass="8128">MASRQKHDPAILKILRNKGLSYDDWASEEIWKFFRSALDDKNSESRSMVLKYAEDKLKAEAIESYFNQN</sequence>
<reference evidence="1 4" key="1">
    <citation type="submission" date="2016-02" db="EMBL/GenBank/DDBJ databases">
        <title>Complete Genome Sequences of Lactobacillus johnsonii Strain W1.</title>
        <authorList>
            <person name="Sun Y."/>
            <person name="Wu X."/>
        </authorList>
    </citation>
    <scope>NUCLEOTIDE SEQUENCE [LARGE SCALE GENOMIC DNA]</scope>
    <source>
        <strain evidence="1 4">W1</strain>
    </source>
</reference>
<dbReference type="EMBL" id="LSNG01000020">
    <property type="protein sequence ID" value="KXN76469.1"/>
    <property type="molecule type" value="Genomic_DNA"/>
</dbReference>
<name>A0A137PNA9_LACJH</name>
<dbReference type="Proteomes" id="UP000216448">
    <property type="component" value="Unassembled WGS sequence"/>
</dbReference>
<reference evidence="2 6" key="3">
    <citation type="submission" date="2019-11" db="EMBL/GenBank/DDBJ databases">
        <title>Gastrointestinal microbiota of Peromyscus leucopus.</title>
        <authorList>
            <person name="Milovic A."/>
            <person name="Bassam K."/>
            <person name="Barbour A.G."/>
        </authorList>
    </citation>
    <scope>NUCLEOTIDE SEQUENCE [LARGE SCALE GENOMIC DNA]</scope>
    <source>
        <strain evidence="2 6">LL8</strain>
        <plasmid evidence="2">unnamed</plasmid>
    </source>
</reference>
<reference evidence="3 5" key="2">
    <citation type="submission" date="2017-05" db="EMBL/GenBank/DDBJ databases">
        <title>Lactobacillus johnsonii from commercial turkeys.</title>
        <authorList>
            <person name="Johnson T.J."/>
            <person name="Youmans B."/>
        </authorList>
    </citation>
    <scope>NUCLEOTIDE SEQUENCE [LARGE SCALE GENOMIC DNA]</scope>
    <source>
        <strain evidence="3 5">UMNLJ54</strain>
    </source>
</reference>
<evidence type="ECO:0000313" key="3">
    <source>
        <dbReference type="EMBL" id="PAB52176.1"/>
    </source>
</evidence>
<dbReference type="EMBL" id="NIBB01000055">
    <property type="protein sequence ID" value="PAB52176.1"/>
    <property type="molecule type" value="Genomic_DNA"/>
</dbReference>
<evidence type="ECO:0000313" key="6">
    <source>
        <dbReference type="Proteomes" id="UP000488295"/>
    </source>
</evidence>
<evidence type="ECO:0000313" key="1">
    <source>
        <dbReference type="EMBL" id="KXN76469.1"/>
    </source>
</evidence>
<evidence type="ECO:0000313" key="4">
    <source>
        <dbReference type="Proteomes" id="UP000070346"/>
    </source>
</evidence>
<dbReference type="RefSeq" id="WP_061400115.1">
    <property type="nucleotide sequence ID" value="NZ_CABIWE010000008.1"/>
</dbReference>
<comment type="caution">
    <text evidence="1">The sequence shown here is derived from an EMBL/GenBank/DDBJ whole genome shotgun (WGS) entry which is preliminary data.</text>
</comment>
<dbReference type="Proteomes" id="UP000488295">
    <property type="component" value="Unassembled WGS sequence"/>
</dbReference>
<dbReference type="Proteomes" id="UP000070346">
    <property type="component" value="Unassembled WGS sequence"/>
</dbReference>
<proteinExistence type="predicted"/>
<dbReference type="EMBL" id="WKKC01000041">
    <property type="protein sequence ID" value="MTE04134.1"/>
    <property type="molecule type" value="Genomic_DNA"/>
</dbReference>
<organism evidence="1 4">
    <name type="scientific">Lactobacillus johnsonii</name>
    <dbReference type="NCBI Taxonomy" id="33959"/>
    <lineage>
        <taxon>Bacteria</taxon>
        <taxon>Bacillati</taxon>
        <taxon>Bacillota</taxon>
        <taxon>Bacilli</taxon>
        <taxon>Lactobacillales</taxon>
        <taxon>Lactobacillaceae</taxon>
        <taxon>Lactobacillus</taxon>
    </lineage>
</organism>
<protein>
    <submittedName>
        <fullName evidence="1">Uncharacterized protein</fullName>
    </submittedName>
</protein>
<dbReference type="AlphaFoldDB" id="A0A137PNA9"/>
<evidence type="ECO:0000313" key="2">
    <source>
        <dbReference type="EMBL" id="MTE04134.1"/>
    </source>
</evidence>